<sequence>MSEYLNFVVGWFKNHGKAAKKEKEWEEIDIEGKKFYLADRVQEDIGTRAEGTVAYRIIYGYHIDSQKMACRMWYYSGSEANWRAFTGFRSRGAWAKGAEGFGDNKKKEHTKIGYVNECFVTSEMHTKLETFWEKNKCSRIVPHTFPWTGKPKAGSSDHAAYSYMVMEKNHFPELMKEYDTKRNFEPANFPANVEHCSIERSEKIGSVLVQEVYGKQPAKINLTKVKHGEVAGPISKHGQIFKHDTNLNAWIVGCLSYFQREEKKYHPVLKMDYRIRSYLMKGNAGPKSSSDLIVEIASTLNPREHMYMDYSGTVKKLNTPVCWVRDVYYVSAGMTSFGTRKDIPVNLSFLVQKPCDYPGQVSDDYNQMTGVETDSVNRDLGGGKYVILSLLNEATSPLIKTYKDQMGYPRFREKYHKAKSPINQAAMKLPAPGEMDYPDYLKILIFQGIREYMAIQMKEVKSYSDSGSHGSSGIKRARALSVCVEQASSEVEINQIMYRCFKENKVGDFSGGWFSGINTHPTSLFTCVCRSLLANAESPVGSVIKEMKWSEKSAEKCINRMIQFIYARGPASDKVSKSLHITNESESLLKALKGEKISA</sequence>
<evidence type="ECO:0000313" key="1">
    <source>
        <dbReference type="EMBL" id="TWI67777.1"/>
    </source>
</evidence>
<organism evidence="1 2">
    <name type="scientific">Desulfobotulus alkaliphilus</name>
    <dbReference type="NCBI Taxonomy" id="622671"/>
    <lineage>
        <taxon>Bacteria</taxon>
        <taxon>Pseudomonadati</taxon>
        <taxon>Thermodesulfobacteriota</taxon>
        <taxon>Desulfobacteria</taxon>
        <taxon>Desulfobacterales</taxon>
        <taxon>Desulfobacteraceae</taxon>
        <taxon>Desulfobotulus</taxon>
    </lineage>
</organism>
<comment type="caution">
    <text evidence="1">The sequence shown here is derived from an EMBL/GenBank/DDBJ whole genome shotgun (WGS) entry which is preliminary data.</text>
</comment>
<dbReference type="OrthoDB" id="5606367at2"/>
<proteinExistence type="predicted"/>
<reference evidence="1 2" key="1">
    <citation type="submission" date="2019-07" db="EMBL/GenBank/DDBJ databases">
        <title>Genome sequencing of 100 strains of the haloalkaliphilic chemolithoautotrophic sulfur-oxidizing bacterium Thioalkalivibrio.</title>
        <authorList>
            <person name="Muyzer G."/>
        </authorList>
    </citation>
    <scope>NUCLEOTIDE SEQUENCE [LARGE SCALE GENOMIC DNA]</scope>
    <source>
        <strain evidence="1 2">ASO4-4</strain>
    </source>
</reference>
<dbReference type="EMBL" id="VLLC01000025">
    <property type="protein sequence ID" value="TWI67777.1"/>
    <property type="molecule type" value="Genomic_DNA"/>
</dbReference>
<evidence type="ECO:0000313" key="2">
    <source>
        <dbReference type="Proteomes" id="UP000318307"/>
    </source>
</evidence>
<dbReference type="RefSeq" id="WP_144685927.1">
    <property type="nucleotide sequence ID" value="NZ_VLLC01000025.1"/>
</dbReference>
<keyword evidence="2" id="KW-1185">Reference proteome</keyword>
<dbReference type="AlphaFoldDB" id="A0A562RFD2"/>
<protein>
    <submittedName>
        <fullName evidence="1">Uncharacterized protein</fullName>
    </submittedName>
</protein>
<dbReference type="Proteomes" id="UP000318307">
    <property type="component" value="Unassembled WGS sequence"/>
</dbReference>
<gene>
    <name evidence="1" type="ORF">LZ24_02706</name>
</gene>
<accession>A0A562RFD2</accession>
<name>A0A562RFD2_9BACT</name>